<feature type="domain" description="PB1-like" evidence="2">
    <location>
        <begin position="1"/>
        <end position="91"/>
    </location>
</feature>
<dbReference type="AlphaFoldDB" id="A0A2I0HJK6"/>
<keyword evidence="4" id="KW-1185">Reference proteome</keyword>
<evidence type="ECO:0000313" key="4">
    <source>
        <dbReference type="Proteomes" id="UP000233551"/>
    </source>
</evidence>
<evidence type="ECO:0000259" key="2">
    <source>
        <dbReference type="Pfam" id="PF26130"/>
    </source>
</evidence>
<feature type="region of interest" description="Disordered" evidence="1">
    <location>
        <begin position="155"/>
        <end position="189"/>
    </location>
</feature>
<dbReference type="Pfam" id="PF26130">
    <property type="entry name" value="PB1-like"/>
    <property type="match status" value="1"/>
</dbReference>
<dbReference type="Proteomes" id="UP000233551">
    <property type="component" value="Unassembled WGS sequence"/>
</dbReference>
<reference evidence="3 4" key="1">
    <citation type="submission" date="2017-11" db="EMBL/GenBank/DDBJ databases">
        <title>De-novo sequencing of pomegranate (Punica granatum L.) genome.</title>
        <authorList>
            <person name="Akparov Z."/>
            <person name="Amiraslanov A."/>
            <person name="Hajiyeva S."/>
            <person name="Abbasov M."/>
            <person name="Kaur K."/>
            <person name="Hamwieh A."/>
            <person name="Solovyev V."/>
            <person name="Salamov A."/>
            <person name="Braich B."/>
            <person name="Kosarev P."/>
            <person name="Mahmoud A."/>
            <person name="Hajiyev E."/>
            <person name="Babayeva S."/>
            <person name="Izzatullayeva V."/>
            <person name="Mammadov A."/>
            <person name="Mammadov A."/>
            <person name="Sharifova S."/>
            <person name="Ojaghi J."/>
            <person name="Eynullazada K."/>
            <person name="Bayramov B."/>
            <person name="Abdulazimova A."/>
            <person name="Shahmuradov I."/>
        </authorList>
    </citation>
    <scope>NUCLEOTIDE SEQUENCE [LARGE SCALE GENOMIC DNA]</scope>
    <source>
        <strain evidence="4">cv. AG2017</strain>
        <tissue evidence="3">Leaf</tissue>
    </source>
</reference>
<organism evidence="3 4">
    <name type="scientific">Punica granatum</name>
    <name type="common">Pomegranate</name>
    <dbReference type="NCBI Taxonomy" id="22663"/>
    <lineage>
        <taxon>Eukaryota</taxon>
        <taxon>Viridiplantae</taxon>
        <taxon>Streptophyta</taxon>
        <taxon>Embryophyta</taxon>
        <taxon>Tracheophyta</taxon>
        <taxon>Spermatophyta</taxon>
        <taxon>Magnoliopsida</taxon>
        <taxon>eudicotyledons</taxon>
        <taxon>Gunneridae</taxon>
        <taxon>Pentapetalae</taxon>
        <taxon>rosids</taxon>
        <taxon>malvids</taxon>
        <taxon>Myrtales</taxon>
        <taxon>Lythraceae</taxon>
        <taxon>Punica</taxon>
    </lineage>
</organism>
<accession>A0A2I0HJK6</accession>
<evidence type="ECO:0000256" key="1">
    <source>
        <dbReference type="SAM" id="MobiDB-lite"/>
    </source>
</evidence>
<proteinExistence type="predicted"/>
<gene>
    <name evidence="3" type="ORF">CRG98_047734</name>
</gene>
<protein>
    <recommendedName>
        <fullName evidence="2">PB1-like domain-containing protein</fullName>
    </recommendedName>
</protein>
<comment type="caution">
    <text evidence="3">The sequence shown here is derived from an EMBL/GenBank/DDBJ whole genome shotgun (WGS) entry which is preliminary data.</text>
</comment>
<sequence length="246" mass="27564">MEVGINLLLHLGGQFVSETHVEYVGGEVNVWPDINIDKFSITELEWLYEKHYGKKSNCQIFRLAHGSNLADGLRLLENDEDVHVLYAEVSSVERGIEIEFFFVDKNKVVVVKSGNKTNVDAKSGKVAASVEVEARFDLDTELVVAAYFSDWDDEDDSDGAYIPEAEDNVNKDQPDQDGGASKSLEDVAGYRGQAVGSSQNFANSSGHKHKWRVYNASINNSREYEAEKVERVQEVREEVTAQIQQE</sequence>
<name>A0A2I0HJK6_PUNGR</name>
<dbReference type="InterPro" id="IPR058594">
    <property type="entry name" value="PB1-like_dom_pln"/>
</dbReference>
<dbReference type="EMBL" id="PGOL01008267">
    <property type="protein sequence ID" value="PKI31874.1"/>
    <property type="molecule type" value="Genomic_DNA"/>
</dbReference>
<evidence type="ECO:0000313" key="3">
    <source>
        <dbReference type="EMBL" id="PKI31874.1"/>
    </source>
</evidence>